<dbReference type="InterPro" id="IPR027417">
    <property type="entry name" value="P-loop_NTPase"/>
</dbReference>
<reference evidence="6 7" key="1">
    <citation type="submission" date="2021-10" db="EMBL/GenBank/DDBJ databases">
        <title>Streptomyces gossypii sp. nov., isolated from soil collected from cotton field.</title>
        <authorList>
            <person name="Ge X."/>
            <person name="Chen X."/>
            <person name="Liu W."/>
        </authorList>
    </citation>
    <scope>NUCLEOTIDE SEQUENCE [LARGE SCALE GENOMIC DNA]</scope>
    <source>
        <strain evidence="6 7">N2-109</strain>
    </source>
</reference>
<keyword evidence="3" id="KW-0547">Nucleotide-binding</keyword>
<dbReference type="EMBL" id="JAJAGO010000008">
    <property type="protein sequence ID" value="MCT2591817.1"/>
    <property type="molecule type" value="Genomic_DNA"/>
</dbReference>
<comment type="caution">
    <text evidence="6">The sequence shown here is derived from an EMBL/GenBank/DDBJ whole genome shotgun (WGS) entry which is preliminary data.</text>
</comment>
<dbReference type="CDD" id="cd03262">
    <property type="entry name" value="ABC_HisP_GlnQ"/>
    <property type="match status" value="1"/>
</dbReference>
<feature type="domain" description="ABC transporter" evidence="5">
    <location>
        <begin position="2"/>
        <end position="246"/>
    </location>
</feature>
<sequence>MVRAEGVHKSFGAAHVLKGIDLEVAPGEVFCLVGPSGSGKSTFLRCINHLEKISAGRLWVDGRLVGYRQKGDKIYELKEREVAAQRRDIGMVFQRFNLFPHMTALENVLEAPMQVKGETKAVAGERARRLLDRVGLGDRGDHYPARLSGGQQQRVAIARALAMEPQLMLFDEPTSALDPELVGEVLDVMRGLAEEGMTMIVVTHEMGFAREAGDSLVFMDDGAVVESGHPREVLSHPRHERTKSFLSKVL</sequence>
<dbReference type="InterPro" id="IPR003593">
    <property type="entry name" value="AAA+_ATPase"/>
</dbReference>
<dbReference type="PROSITE" id="PS00211">
    <property type="entry name" value="ABC_TRANSPORTER_1"/>
    <property type="match status" value="1"/>
</dbReference>
<evidence type="ECO:0000256" key="4">
    <source>
        <dbReference type="ARBA" id="ARBA00022840"/>
    </source>
</evidence>
<dbReference type="Proteomes" id="UP001156389">
    <property type="component" value="Unassembled WGS sequence"/>
</dbReference>
<accession>A0ABT2JVA3</accession>
<dbReference type="PANTHER" id="PTHR43166:SF4">
    <property type="entry name" value="PHOSPHONATES IMPORT ATP-BINDING PROTEIN PHNC"/>
    <property type="match status" value="1"/>
</dbReference>
<protein>
    <submittedName>
        <fullName evidence="6">Amino acid ABC transporter ATP-binding protein</fullName>
    </submittedName>
</protein>
<dbReference type="PIRSF" id="PIRSF039085">
    <property type="entry name" value="ABC_ATPase_HisP"/>
    <property type="match status" value="1"/>
</dbReference>
<organism evidence="6 7">
    <name type="scientific">Streptomyces gossypii</name>
    <dbReference type="NCBI Taxonomy" id="2883101"/>
    <lineage>
        <taxon>Bacteria</taxon>
        <taxon>Bacillati</taxon>
        <taxon>Actinomycetota</taxon>
        <taxon>Actinomycetes</taxon>
        <taxon>Kitasatosporales</taxon>
        <taxon>Streptomycetaceae</taxon>
        <taxon>Streptomyces</taxon>
    </lineage>
</organism>
<name>A0ABT2JVA3_9ACTN</name>
<comment type="similarity">
    <text evidence="1">Belongs to the ABC transporter superfamily.</text>
</comment>
<keyword evidence="4 6" id="KW-0067">ATP-binding</keyword>
<evidence type="ECO:0000256" key="1">
    <source>
        <dbReference type="ARBA" id="ARBA00005417"/>
    </source>
</evidence>
<evidence type="ECO:0000256" key="2">
    <source>
        <dbReference type="ARBA" id="ARBA00022448"/>
    </source>
</evidence>
<evidence type="ECO:0000313" key="7">
    <source>
        <dbReference type="Proteomes" id="UP001156389"/>
    </source>
</evidence>
<dbReference type="Gene3D" id="3.40.50.300">
    <property type="entry name" value="P-loop containing nucleotide triphosphate hydrolases"/>
    <property type="match status" value="1"/>
</dbReference>
<evidence type="ECO:0000313" key="6">
    <source>
        <dbReference type="EMBL" id="MCT2591817.1"/>
    </source>
</evidence>
<dbReference type="RefSeq" id="WP_260219366.1">
    <property type="nucleotide sequence ID" value="NZ_JAJAGO010000008.1"/>
</dbReference>
<dbReference type="InterPro" id="IPR003439">
    <property type="entry name" value="ABC_transporter-like_ATP-bd"/>
</dbReference>
<dbReference type="GO" id="GO:0005524">
    <property type="term" value="F:ATP binding"/>
    <property type="evidence" value="ECO:0007669"/>
    <property type="project" value="UniProtKB-KW"/>
</dbReference>
<evidence type="ECO:0000259" key="5">
    <source>
        <dbReference type="PROSITE" id="PS50893"/>
    </source>
</evidence>
<proteinExistence type="inferred from homology"/>
<dbReference type="PANTHER" id="PTHR43166">
    <property type="entry name" value="AMINO ACID IMPORT ATP-BINDING PROTEIN"/>
    <property type="match status" value="1"/>
</dbReference>
<dbReference type="PROSITE" id="PS50893">
    <property type="entry name" value="ABC_TRANSPORTER_2"/>
    <property type="match status" value="1"/>
</dbReference>
<dbReference type="SMART" id="SM00382">
    <property type="entry name" value="AAA"/>
    <property type="match status" value="1"/>
</dbReference>
<dbReference type="InterPro" id="IPR050086">
    <property type="entry name" value="MetN_ABC_transporter-like"/>
</dbReference>
<dbReference type="InterPro" id="IPR017871">
    <property type="entry name" value="ABC_transporter-like_CS"/>
</dbReference>
<keyword evidence="7" id="KW-1185">Reference proteome</keyword>
<dbReference type="SUPFAM" id="SSF52540">
    <property type="entry name" value="P-loop containing nucleoside triphosphate hydrolases"/>
    <property type="match status" value="1"/>
</dbReference>
<dbReference type="Pfam" id="PF00005">
    <property type="entry name" value="ABC_tran"/>
    <property type="match status" value="1"/>
</dbReference>
<gene>
    <name evidence="6" type="ORF">LHJ74_18260</name>
</gene>
<evidence type="ECO:0000256" key="3">
    <source>
        <dbReference type="ARBA" id="ARBA00022741"/>
    </source>
</evidence>
<keyword evidence="2" id="KW-0813">Transport</keyword>
<dbReference type="InterPro" id="IPR030679">
    <property type="entry name" value="ABC_ATPase_HisP-typ"/>
</dbReference>